<feature type="region of interest" description="Disordered" evidence="1">
    <location>
        <begin position="54"/>
        <end position="162"/>
    </location>
</feature>
<keyword evidence="2" id="KW-0812">Transmembrane</keyword>
<dbReference type="Proteomes" id="UP001528411">
    <property type="component" value="Unassembled WGS sequence"/>
</dbReference>
<organism evidence="3 4">
    <name type="scientific">Psychrosphaera algicola</name>
    <dbReference type="NCBI Taxonomy" id="3023714"/>
    <lineage>
        <taxon>Bacteria</taxon>
        <taxon>Pseudomonadati</taxon>
        <taxon>Pseudomonadota</taxon>
        <taxon>Gammaproteobacteria</taxon>
        <taxon>Alteromonadales</taxon>
        <taxon>Pseudoalteromonadaceae</taxon>
        <taxon>Psychrosphaera</taxon>
    </lineage>
</organism>
<evidence type="ECO:0000256" key="1">
    <source>
        <dbReference type="SAM" id="MobiDB-lite"/>
    </source>
</evidence>
<sequence length="162" mass="18040">MPMTIYGIVIMAIWMVSMPVILIGWLIALSLSNLSFYHAFLDIYQPVNNAESNSQAQSTGEQLSDAEIPAVADAQETNTETTENRRTERELTDEETLKNAAADRKLSSSDEVERVSTDDTQSERAQSEKTATEDSEVQVKDETSSQETDVKDIKSSDELDKK</sequence>
<gene>
    <name evidence="3" type="ORF">PN838_10140</name>
</gene>
<protein>
    <submittedName>
        <fullName evidence="3">Uncharacterized protein</fullName>
    </submittedName>
</protein>
<dbReference type="EMBL" id="JAQOMS010000002">
    <property type="protein sequence ID" value="MDC2889063.1"/>
    <property type="molecule type" value="Genomic_DNA"/>
</dbReference>
<dbReference type="RefSeq" id="WP_272180586.1">
    <property type="nucleotide sequence ID" value="NZ_JAQOMS010000002.1"/>
</dbReference>
<keyword evidence="4" id="KW-1185">Reference proteome</keyword>
<name>A0ABT5FDX0_9GAMM</name>
<feature type="transmembrane region" description="Helical" evidence="2">
    <location>
        <begin position="6"/>
        <end position="28"/>
    </location>
</feature>
<feature type="compositionally biased region" description="Basic and acidic residues" evidence="1">
    <location>
        <begin position="82"/>
        <end position="162"/>
    </location>
</feature>
<reference evidence="3 4" key="1">
    <citation type="submission" date="2023-01" db="EMBL/GenBank/DDBJ databases">
        <title>Psychrosphaera sp. nov., isolated from marine algae.</title>
        <authorList>
            <person name="Bayburt H."/>
            <person name="Choi B.J."/>
            <person name="Kim J.M."/>
            <person name="Choi D.G."/>
            <person name="Jeon C.O."/>
        </authorList>
    </citation>
    <scope>NUCLEOTIDE SEQUENCE [LARGE SCALE GENOMIC DNA]</scope>
    <source>
        <strain evidence="3 4">G1-22</strain>
    </source>
</reference>
<evidence type="ECO:0000313" key="4">
    <source>
        <dbReference type="Proteomes" id="UP001528411"/>
    </source>
</evidence>
<evidence type="ECO:0000256" key="2">
    <source>
        <dbReference type="SAM" id="Phobius"/>
    </source>
</evidence>
<evidence type="ECO:0000313" key="3">
    <source>
        <dbReference type="EMBL" id="MDC2889063.1"/>
    </source>
</evidence>
<keyword evidence="2" id="KW-1133">Transmembrane helix</keyword>
<proteinExistence type="predicted"/>
<comment type="caution">
    <text evidence="3">The sequence shown here is derived from an EMBL/GenBank/DDBJ whole genome shotgun (WGS) entry which is preliminary data.</text>
</comment>
<keyword evidence="2" id="KW-0472">Membrane</keyword>
<accession>A0ABT5FDX0</accession>